<dbReference type="Pfam" id="PF01041">
    <property type="entry name" value="DegT_DnrJ_EryC1"/>
    <property type="match status" value="1"/>
</dbReference>
<dbReference type="PANTHER" id="PTHR30244:SF36">
    <property type="entry name" value="3-OXO-GLUCOSE-6-PHOSPHATE:GLUTAMATE AMINOTRANSFERASE"/>
    <property type="match status" value="1"/>
</dbReference>
<evidence type="ECO:0000313" key="2">
    <source>
        <dbReference type="EMBL" id="GAH14119.1"/>
    </source>
</evidence>
<evidence type="ECO:0000256" key="1">
    <source>
        <dbReference type="ARBA" id="ARBA00022898"/>
    </source>
</evidence>
<feature type="non-terminal residue" evidence="2">
    <location>
        <position position="1"/>
    </location>
</feature>
<reference evidence="2" key="1">
    <citation type="journal article" date="2014" name="Front. Microbiol.">
        <title>High frequency of phylogenetically diverse reductive dehalogenase-homologous genes in deep subseafloor sedimentary metagenomes.</title>
        <authorList>
            <person name="Kawai M."/>
            <person name="Futagami T."/>
            <person name="Toyoda A."/>
            <person name="Takaki Y."/>
            <person name="Nishi S."/>
            <person name="Hori S."/>
            <person name="Arai W."/>
            <person name="Tsubouchi T."/>
            <person name="Morono Y."/>
            <person name="Uchiyama I."/>
            <person name="Ito T."/>
            <person name="Fujiyama A."/>
            <person name="Inagaki F."/>
            <person name="Takami H."/>
        </authorList>
    </citation>
    <scope>NUCLEOTIDE SEQUENCE</scope>
    <source>
        <strain evidence="2">Expedition CK06-06</strain>
    </source>
</reference>
<dbReference type="PANTHER" id="PTHR30244">
    <property type="entry name" value="TRANSAMINASE"/>
    <property type="match status" value="1"/>
</dbReference>
<organism evidence="2">
    <name type="scientific">marine sediment metagenome</name>
    <dbReference type="NCBI Taxonomy" id="412755"/>
    <lineage>
        <taxon>unclassified sequences</taxon>
        <taxon>metagenomes</taxon>
        <taxon>ecological metagenomes</taxon>
    </lineage>
</organism>
<dbReference type="SUPFAM" id="SSF53383">
    <property type="entry name" value="PLP-dependent transferases"/>
    <property type="match status" value="1"/>
</dbReference>
<dbReference type="GO" id="GO:0008483">
    <property type="term" value="F:transaminase activity"/>
    <property type="evidence" value="ECO:0007669"/>
    <property type="project" value="TreeGrafter"/>
</dbReference>
<sequence length="125" mass="14772">IFTRMDKRRREIAKTYDNGLSDISEIRLPPTPSSDPKYFDIFQNYVLKAQKRDELFSFLKEKGVETLIKDPIAVHRHSNLGLSHFQLPYTEQLAKEVISLPIYPELTNDQIECVIYYIRSFFDKK</sequence>
<gene>
    <name evidence="2" type="ORF">S01H4_52633</name>
</gene>
<protein>
    <recommendedName>
        <fullName evidence="3">Transcriptional regulator</fullName>
    </recommendedName>
</protein>
<accession>X1EAF3</accession>
<dbReference type="GO" id="GO:0030170">
    <property type="term" value="F:pyridoxal phosphate binding"/>
    <property type="evidence" value="ECO:0007669"/>
    <property type="project" value="TreeGrafter"/>
</dbReference>
<keyword evidence="1" id="KW-0663">Pyridoxal phosphate</keyword>
<dbReference type="AlphaFoldDB" id="X1EAF3"/>
<dbReference type="InterPro" id="IPR015424">
    <property type="entry name" value="PyrdxlP-dep_Trfase"/>
</dbReference>
<dbReference type="EMBL" id="BART01030095">
    <property type="protein sequence ID" value="GAH14119.1"/>
    <property type="molecule type" value="Genomic_DNA"/>
</dbReference>
<dbReference type="GO" id="GO:0000271">
    <property type="term" value="P:polysaccharide biosynthetic process"/>
    <property type="evidence" value="ECO:0007669"/>
    <property type="project" value="TreeGrafter"/>
</dbReference>
<evidence type="ECO:0008006" key="3">
    <source>
        <dbReference type="Google" id="ProtNLM"/>
    </source>
</evidence>
<comment type="caution">
    <text evidence="2">The sequence shown here is derived from an EMBL/GenBank/DDBJ whole genome shotgun (WGS) entry which is preliminary data.</text>
</comment>
<dbReference type="InterPro" id="IPR015422">
    <property type="entry name" value="PyrdxlP-dep_Trfase_small"/>
</dbReference>
<name>X1EAF3_9ZZZZ</name>
<dbReference type="InterPro" id="IPR000653">
    <property type="entry name" value="DegT/StrS_aminotransferase"/>
</dbReference>
<dbReference type="Gene3D" id="3.90.1150.10">
    <property type="entry name" value="Aspartate Aminotransferase, domain 1"/>
    <property type="match status" value="1"/>
</dbReference>
<proteinExistence type="predicted"/>